<dbReference type="InterPro" id="IPR021490">
    <property type="entry name" value="DUF3144"/>
</dbReference>
<sequence length="96" mass="10959">MPADTDPEFYSRADAHINLSNGQISKSTRGKVSASMLFGTSRFNAWLSATGFDSAEEMRQGREDTIKFFVAEYEKMLAENLDDYIQNFDRYMKPAK</sequence>
<evidence type="ECO:0000313" key="1">
    <source>
        <dbReference type="EMBL" id="MEK8047400.1"/>
    </source>
</evidence>
<dbReference type="Proteomes" id="UP001379945">
    <property type="component" value="Unassembled WGS sequence"/>
</dbReference>
<proteinExistence type="predicted"/>
<dbReference type="RefSeq" id="WP_341399709.1">
    <property type="nucleotide sequence ID" value="NZ_JBBUTI010000009.1"/>
</dbReference>
<dbReference type="Gene3D" id="1.10.287.3020">
    <property type="match status" value="1"/>
</dbReference>
<dbReference type="EMBL" id="JBBUTI010000009">
    <property type="protein sequence ID" value="MEK8047400.1"/>
    <property type="molecule type" value="Genomic_DNA"/>
</dbReference>
<comment type="caution">
    <text evidence="1">The sequence shown here is derived from an EMBL/GenBank/DDBJ whole genome shotgun (WGS) entry which is preliminary data.</text>
</comment>
<keyword evidence="2" id="KW-1185">Reference proteome</keyword>
<gene>
    <name evidence="1" type="ORF">AACH00_13645</name>
</gene>
<reference evidence="1 2" key="1">
    <citation type="submission" date="2024-04" db="EMBL/GenBank/DDBJ databases">
        <title>Novel species of the genus Ideonella isolated from streams.</title>
        <authorList>
            <person name="Lu H."/>
        </authorList>
    </citation>
    <scope>NUCLEOTIDE SEQUENCE [LARGE SCALE GENOMIC DNA]</scope>
    <source>
        <strain evidence="1 2">LYT19W</strain>
    </source>
</reference>
<organism evidence="1 2">
    <name type="scientific">Ideonella margarita</name>
    <dbReference type="NCBI Taxonomy" id="2984191"/>
    <lineage>
        <taxon>Bacteria</taxon>
        <taxon>Pseudomonadati</taxon>
        <taxon>Pseudomonadota</taxon>
        <taxon>Betaproteobacteria</taxon>
        <taxon>Burkholderiales</taxon>
        <taxon>Sphaerotilaceae</taxon>
        <taxon>Ideonella</taxon>
    </lineage>
</organism>
<name>A0ABU9CAV7_9BURK</name>
<evidence type="ECO:0000313" key="2">
    <source>
        <dbReference type="Proteomes" id="UP001379945"/>
    </source>
</evidence>
<protein>
    <submittedName>
        <fullName evidence="1">DUF3144 domain-containing protein</fullName>
    </submittedName>
</protein>
<dbReference type="Pfam" id="PF11342">
    <property type="entry name" value="DUF3144"/>
    <property type="match status" value="1"/>
</dbReference>
<accession>A0ABU9CAV7</accession>